<dbReference type="Proteomes" id="UP000177905">
    <property type="component" value="Unassembled WGS sequence"/>
</dbReference>
<evidence type="ECO:0000259" key="1">
    <source>
        <dbReference type="Pfam" id="PF02470"/>
    </source>
</evidence>
<dbReference type="PANTHER" id="PTHR33371">
    <property type="entry name" value="INTERMEMBRANE PHOSPHOLIPID TRANSPORT SYSTEM BINDING PROTEIN MLAD-RELATED"/>
    <property type="match status" value="1"/>
</dbReference>
<sequence>MSNTAKLGFFVLIVIVALAAMITWKSNIFLTKDGYELIGSFKNIEGLTLGSELRYRGLNVGKIMQIDPGPYNIKVFAIVRKDIIIPKDSKLRVGFDGLVGQKYLEVVPGTSEVYYTEGENLEGMSTSGIVDFVDIGAQNLIETKKILETFRNIIDDPKLQAAFKNSVYTAEKAAQNIEKLANELRKTNAGIMAIVADSNFQASVKGTMKETNKTLSSANNFFESVEKIDIRPSADIQYGTVSNSIRGNLNIQNSPTDYLRIGIGEGPTRNLSLLDLEISRRVFANIGMRLGMINTFLGGGIDIFPDKYMVLSTDLYDFNNPKPNVPKIRTTASYKIFDYVNFLIQADDIFNSGRNYSVGVKIKGVGE</sequence>
<accession>A0A1F4S4P8</accession>
<dbReference type="EMBL" id="MEUA01000032">
    <property type="protein sequence ID" value="OGC14713.1"/>
    <property type="molecule type" value="Genomic_DNA"/>
</dbReference>
<organism evidence="2 3">
    <name type="scientific">candidate division WOR-1 bacterium RIFOXYB2_FULL_36_35</name>
    <dbReference type="NCBI Taxonomy" id="1802578"/>
    <lineage>
        <taxon>Bacteria</taxon>
        <taxon>Bacillati</taxon>
        <taxon>Saganbacteria</taxon>
    </lineage>
</organism>
<feature type="domain" description="Mce/MlaD" evidence="1">
    <location>
        <begin position="34"/>
        <end position="109"/>
    </location>
</feature>
<gene>
    <name evidence="2" type="ORF">A2290_00380</name>
</gene>
<evidence type="ECO:0000313" key="3">
    <source>
        <dbReference type="Proteomes" id="UP000177905"/>
    </source>
</evidence>
<proteinExistence type="predicted"/>
<dbReference type="InterPro" id="IPR052336">
    <property type="entry name" value="MlaD_Phospholipid_Transporter"/>
</dbReference>
<name>A0A1F4S4P8_UNCSA</name>
<dbReference type="Pfam" id="PF02470">
    <property type="entry name" value="MlaD"/>
    <property type="match status" value="1"/>
</dbReference>
<protein>
    <recommendedName>
        <fullName evidence="1">Mce/MlaD domain-containing protein</fullName>
    </recommendedName>
</protein>
<evidence type="ECO:0000313" key="2">
    <source>
        <dbReference type="EMBL" id="OGC14713.1"/>
    </source>
</evidence>
<reference evidence="2 3" key="1">
    <citation type="journal article" date="2016" name="Nat. Commun.">
        <title>Thousands of microbial genomes shed light on interconnected biogeochemical processes in an aquifer system.</title>
        <authorList>
            <person name="Anantharaman K."/>
            <person name="Brown C.T."/>
            <person name="Hug L.A."/>
            <person name="Sharon I."/>
            <person name="Castelle C.J."/>
            <person name="Probst A.J."/>
            <person name="Thomas B.C."/>
            <person name="Singh A."/>
            <person name="Wilkins M.J."/>
            <person name="Karaoz U."/>
            <person name="Brodie E.L."/>
            <person name="Williams K.H."/>
            <person name="Hubbard S.S."/>
            <person name="Banfield J.F."/>
        </authorList>
    </citation>
    <scope>NUCLEOTIDE SEQUENCE [LARGE SCALE GENOMIC DNA]</scope>
</reference>
<dbReference type="AlphaFoldDB" id="A0A1F4S4P8"/>
<comment type="caution">
    <text evidence="2">The sequence shown here is derived from an EMBL/GenBank/DDBJ whole genome shotgun (WGS) entry which is preliminary data.</text>
</comment>
<dbReference type="InterPro" id="IPR003399">
    <property type="entry name" value="Mce/MlaD"/>
</dbReference>
<dbReference type="PANTHER" id="PTHR33371:SF4">
    <property type="entry name" value="INTERMEMBRANE PHOSPHOLIPID TRANSPORT SYSTEM BINDING PROTEIN MLAD"/>
    <property type="match status" value="1"/>
</dbReference>